<dbReference type="InterPro" id="IPR052953">
    <property type="entry name" value="Ser-rich/MCO-related"/>
</dbReference>
<gene>
    <name evidence="6" type="ORF">BDZ94DRAFT_923781</name>
</gene>
<dbReference type="GO" id="GO:0009055">
    <property type="term" value="F:electron transfer activity"/>
    <property type="evidence" value="ECO:0007669"/>
    <property type="project" value="InterPro"/>
</dbReference>
<feature type="chain" id="PRO_5040485190" description="Blue (type 1) copper domain-containing protein" evidence="4">
    <location>
        <begin position="16"/>
        <end position="245"/>
    </location>
</feature>
<dbReference type="InterPro" id="IPR008972">
    <property type="entry name" value="Cupredoxin"/>
</dbReference>
<dbReference type="Proteomes" id="UP000807353">
    <property type="component" value="Unassembled WGS sequence"/>
</dbReference>
<evidence type="ECO:0000256" key="3">
    <source>
        <dbReference type="SAM" id="MobiDB-lite"/>
    </source>
</evidence>
<feature type="region of interest" description="Disordered" evidence="3">
    <location>
        <begin position="175"/>
        <end position="224"/>
    </location>
</feature>
<evidence type="ECO:0000256" key="1">
    <source>
        <dbReference type="ARBA" id="ARBA00022723"/>
    </source>
</evidence>
<name>A0A9P6CCB8_9AGAR</name>
<dbReference type="InterPro" id="IPR000923">
    <property type="entry name" value="BlueCu_1"/>
</dbReference>
<dbReference type="CDD" id="cd00920">
    <property type="entry name" value="Cupredoxin"/>
    <property type="match status" value="1"/>
</dbReference>
<dbReference type="OrthoDB" id="2331100at2759"/>
<evidence type="ECO:0000256" key="2">
    <source>
        <dbReference type="ARBA" id="ARBA00023008"/>
    </source>
</evidence>
<dbReference type="PANTHER" id="PTHR34883:SF15">
    <property type="entry name" value="EXTRACELLULAR SERINE-RICH PROTEIN"/>
    <property type="match status" value="1"/>
</dbReference>
<dbReference type="GO" id="GO:0005507">
    <property type="term" value="F:copper ion binding"/>
    <property type="evidence" value="ECO:0007669"/>
    <property type="project" value="InterPro"/>
</dbReference>
<protein>
    <recommendedName>
        <fullName evidence="5">Blue (type 1) copper domain-containing protein</fullName>
    </recommendedName>
</protein>
<feature type="compositionally biased region" description="Low complexity" evidence="3">
    <location>
        <begin position="175"/>
        <end position="212"/>
    </location>
</feature>
<evidence type="ECO:0000313" key="7">
    <source>
        <dbReference type="Proteomes" id="UP000807353"/>
    </source>
</evidence>
<dbReference type="PANTHER" id="PTHR34883">
    <property type="entry name" value="SERINE-RICH PROTEIN, PUTATIVE-RELATED-RELATED"/>
    <property type="match status" value="1"/>
</dbReference>
<feature type="compositionally biased region" description="Polar residues" evidence="3">
    <location>
        <begin position="213"/>
        <end position="224"/>
    </location>
</feature>
<dbReference type="SUPFAM" id="SSF49503">
    <property type="entry name" value="Cupredoxins"/>
    <property type="match status" value="1"/>
</dbReference>
<evidence type="ECO:0000259" key="5">
    <source>
        <dbReference type="Pfam" id="PF00127"/>
    </source>
</evidence>
<dbReference type="Pfam" id="PF00127">
    <property type="entry name" value="Copper-bind"/>
    <property type="match status" value="1"/>
</dbReference>
<organism evidence="6 7">
    <name type="scientific">Collybia nuda</name>
    <dbReference type="NCBI Taxonomy" id="64659"/>
    <lineage>
        <taxon>Eukaryota</taxon>
        <taxon>Fungi</taxon>
        <taxon>Dikarya</taxon>
        <taxon>Basidiomycota</taxon>
        <taxon>Agaricomycotina</taxon>
        <taxon>Agaricomycetes</taxon>
        <taxon>Agaricomycetidae</taxon>
        <taxon>Agaricales</taxon>
        <taxon>Tricholomatineae</taxon>
        <taxon>Clitocybaceae</taxon>
        <taxon>Collybia</taxon>
    </lineage>
</organism>
<keyword evidence="2" id="KW-0186">Copper</keyword>
<dbReference type="AlphaFoldDB" id="A0A9P6CCB8"/>
<accession>A0A9P6CCB8</accession>
<evidence type="ECO:0000256" key="4">
    <source>
        <dbReference type="SAM" id="SignalP"/>
    </source>
</evidence>
<keyword evidence="4" id="KW-0732">Signal</keyword>
<sequence length="245" mass="24448">MRLIIAFSSLALVTAQSVVVQVGSTPDAPGGALQFIPPFFNATKGTTVTFRFTGAPGNHSVTQSSFADPCNPVAGGFDSGNVWIPQTNVTDTPEWTLTITDETKPIWFYCKQPHPNPHCGAGMVGAINAPLIGNTFDNFQVKAKSFSGTPGQGPGNLVGVGASASALPSPITGGASLALAPTPTTATGGSTISSNPGPGTGSPVSTTTGAPSNTAPTSQQSSTGSIVPVGSFAAFLAAALGITML</sequence>
<feature type="domain" description="Blue (type 1) copper" evidence="5">
    <location>
        <begin position="28"/>
        <end position="127"/>
    </location>
</feature>
<keyword evidence="7" id="KW-1185">Reference proteome</keyword>
<feature type="signal peptide" evidence="4">
    <location>
        <begin position="1"/>
        <end position="15"/>
    </location>
</feature>
<dbReference type="EMBL" id="MU150298">
    <property type="protein sequence ID" value="KAF9460462.1"/>
    <property type="molecule type" value="Genomic_DNA"/>
</dbReference>
<evidence type="ECO:0000313" key="6">
    <source>
        <dbReference type="EMBL" id="KAF9460462.1"/>
    </source>
</evidence>
<proteinExistence type="predicted"/>
<reference evidence="6" key="1">
    <citation type="submission" date="2020-11" db="EMBL/GenBank/DDBJ databases">
        <authorList>
            <consortium name="DOE Joint Genome Institute"/>
            <person name="Ahrendt S."/>
            <person name="Riley R."/>
            <person name="Andreopoulos W."/>
            <person name="Labutti K."/>
            <person name="Pangilinan J."/>
            <person name="Ruiz-Duenas F.J."/>
            <person name="Barrasa J.M."/>
            <person name="Sanchez-Garcia M."/>
            <person name="Camarero S."/>
            <person name="Miyauchi S."/>
            <person name="Serrano A."/>
            <person name="Linde D."/>
            <person name="Babiker R."/>
            <person name="Drula E."/>
            <person name="Ayuso-Fernandez I."/>
            <person name="Pacheco R."/>
            <person name="Padilla G."/>
            <person name="Ferreira P."/>
            <person name="Barriuso J."/>
            <person name="Kellner H."/>
            <person name="Castanera R."/>
            <person name="Alfaro M."/>
            <person name="Ramirez L."/>
            <person name="Pisabarro A.G."/>
            <person name="Kuo A."/>
            <person name="Tritt A."/>
            <person name="Lipzen A."/>
            <person name="He G."/>
            <person name="Yan M."/>
            <person name="Ng V."/>
            <person name="Cullen D."/>
            <person name="Martin F."/>
            <person name="Rosso M.-N."/>
            <person name="Henrissat B."/>
            <person name="Hibbett D."/>
            <person name="Martinez A.T."/>
            <person name="Grigoriev I.V."/>
        </authorList>
    </citation>
    <scope>NUCLEOTIDE SEQUENCE</scope>
    <source>
        <strain evidence="6">CBS 247.69</strain>
    </source>
</reference>
<comment type="caution">
    <text evidence="6">The sequence shown here is derived from an EMBL/GenBank/DDBJ whole genome shotgun (WGS) entry which is preliminary data.</text>
</comment>
<keyword evidence="1" id="KW-0479">Metal-binding</keyword>
<dbReference type="Gene3D" id="2.60.40.420">
    <property type="entry name" value="Cupredoxins - blue copper proteins"/>
    <property type="match status" value="1"/>
</dbReference>